<proteinExistence type="predicted"/>
<dbReference type="EMBL" id="FOQA01000008">
    <property type="protein sequence ID" value="SFI19174.1"/>
    <property type="molecule type" value="Genomic_DNA"/>
</dbReference>
<feature type="compositionally biased region" description="Acidic residues" evidence="1">
    <location>
        <begin position="138"/>
        <end position="152"/>
    </location>
</feature>
<evidence type="ECO:0000256" key="1">
    <source>
        <dbReference type="SAM" id="MobiDB-lite"/>
    </source>
</evidence>
<dbReference type="RefSeq" id="WP_093373045.1">
    <property type="nucleotide sequence ID" value="NZ_FOQA01000008.1"/>
</dbReference>
<evidence type="ECO:0000313" key="4">
    <source>
        <dbReference type="EMBL" id="SFI19174.1"/>
    </source>
</evidence>
<feature type="compositionally biased region" description="Acidic residues" evidence="1">
    <location>
        <begin position="105"/>
        <end position="130"/>
    </location>
</feature>
<dbReference type="STRING" id="69895.SAMN05192551_10834"/>
<evidence type="ECO:0000256" key="2">
    <source>
        <dbReference type="SAM" id="Phobius"/>
    </source>
</evidence>
<gene>
    <name evidence="4" type="ORF">SAMN05192551_10834</name>
</gene>
<evidence type="ECO:0000256" key="3">
    <source>
        <dbReference type="SAM" id="SignalP"/>
    </source>
</evidence>
<feature type="region of interest" description="Disordered" evidence="1">
    <location>
        <begin position="59"/>
        <end position="178"/>
    </location>
</feature>
<evidence type="ECO:0000313" key="5">
    <source>
        <dbReference type="Proteomes" id="UP000199287"/>
    </source>
</evidence>
<protein>
    <recommendedName>
        <fullName evidence="6">LPXTG-motif cell wall anchor domain-containing protein</fullName>
    </recommendedName>
</protein>
<keyword evidence="3" id="KW-0732">Signal</keyword>
<reference evidence="5" key="1">
    <citation type="submission" date="2016-10" db="EMBL/GenBank/DDBJ databases">
        <authorList>
            <person name="Varghese N."/>
            <person name="Submissions S."/>
        </authorList>
    </citation>
    <scope>NUCLEOTIDE SEQUENCE [LARGE SCALE GENOMIC DNA]</scope>
    <source>
        <strain evidence="5">Z-7934</strain>
    </source>
</reference>
<evidence type="ECO:0008006" key="6">
    <source>
        <dbReference type="Google" id="ProtNLM"/>
    </source>
</evidence>
<dbReference type="Proteomes" id="UP000199287">
    <property type="component" value="Unassembled WGS sequence"/>
</dbReference>
<keyword evidence="2" id="KW-0812">Transmembrane</keyword>
<accession>A0A1I3G6X0</accession>
<feature type="chain" id="PRO_5011526881" description="LPXTG-motif cell wall anchor domain-containing protein" evidence="3">
    <location>
        <begin position="26"/>
        <end position="256"/>
    </location>
</feature>
<organism evidence="4 5">
    <name type="scientific">Tindallia magadiensis</name>
    <dbReference type="NCBI Taxonomy" id="69895"/>
    <lineage>
        <taxon>Bacteria</taxon>
        <taxon>Bacillati</taxon>
        <taxon>Bacillota</taxon>
        <taxon>Clostridia</taxon>
        <taxon>Peptostreptococcales</taxon>
        <taxon>Tindalliaceae</taxon>
        <taxon>Tindallia</taxon>
    </lineage>
</organism>
<feature type="transmembrane region" description="Helical" evidence="2">
    <location>
        <begin position="227"/>
        <end position="245"/>
    </location>
</feature>
<feature type="signal peptide" evidence="3">
    <location>
        <begin position="1"/>
        <end position="25"/>
    </location>
</feature>
<sequence>MKRSYLAFSLVLCYFMVTTIGVAFAAPSVENNTKNFKIVDWGNNWVELEYDRWDPNEVGLTIDYGLGQTPDPDPDQDPSDPSNPDPTDPDQDPPDPSNPVPTDPDLSDPDPDPTDPEPDPADPDPVDPDPSDPAPTDPEPDPADPDPVDPDPSDPAPTDPDPEIPRFIDPPDPESGPSYFILEDPHGVALGRYTKITTEDGQSFYIDENGIRIGGPRLPQTGDATPIARWYMMVILSLLSAFWIFKKERNGDLKNC</sequence>
<name>A0A1I3G6X0_9FIRM</name>
<keyword evidence="5" id="KW-1185">Reference proteome</keyword>
<keyword evidence="2" id="KW-1133">Transmembrane helix</keyword>
<keyword evidence="2" id="KW-0472">Membrane</keyword>
<dbReference type="AlphaFoldDB" id="A0A1I3G6X0"/>